<dbReference type="EMBL" id="QKZR01000002">
    <property type="protein sequence ID" value="PZX40748.1"/>
    <property type="molecule type" value="Genomic_DNA"/>
</dbReference>
<reference evidence="1 2" key="1">
    <citation type="submission" date="2018-06" db="EMBL/GenBank/DDBJ databases">
        <title>Genomic Encyclopedia of Archaeal and Bacterial Type Strains, Phase II (KMG-II): from individual species to whole genera.</title>
        <authorList>
            <person name="Goeker M."/>
        </authorList>
    </citation>
    <scope>NUCLEOTIDE SEQUENCE [LARGE SCALE GENOMIC DNA]</scope>
    <source>
        <strain evidence="1 2">DSM 17205</strain>
    </source>
</reference>
<gene>
    <name evidence="1" type="ORF">LX97_01519</name>
</gene>
<sequence length="43" mass="4933">MYYYKKGSVLNVQILFCLAQKILNSYPDSIYLRLASGSNSEIK</sequence>
<evidence type="ECO:0000313" key="1">
    <source>
        <dbReference type="EMBL" id="PZX40748.1"/>
    </source>
</evidence>
<dbReference type="Proteomes" id="UP000248584">
    <property type="component" value="Unassembled WGS sequence"/>
</dbReference>
<organism evidence="1 2">
    <name type="scientific">Nonlabens dokdonensis</name>
    <dbReference type="NCBI Taxonomy" id="328515"/>
    <lineage>
        <taxon>Bacteria</taxon>
        <taxon>Pseudomonadati</taxon>
        <taxon>Bacteroidota</taxon>
        <taxon>Flavobacteriia</taxon>
        <taxon>Flavobacteriales</taxon>
        <taxon>Flavobacteriaceae</taxon>
        <taxon>Nonlabens</taxon>
    </lineage>
</organism>
<accession>A0ABX5PXY3</accession>
<keyword evidence="2" id="KW-1185">Reference proteome</keyword>
<evidence type="ECO:0000313" key="2">
    <source>
        <dbReference type="Proteomes" id="UP000248584"/>
    </source>
</evidence>
<proteinExistence type="predicted"/>
<name>A0ABX5PXY3_9FLAO</name>
<protein>
    <submittedName>
        <fullName evidence="1">Uncharacterized protein</fullName>
    </submittedName>
</protein>
<comment type="caution">
    <text evidence="1">The sequence shown here is derived from an EMBL/GenBank/DDBJ whole genome shotgun (WGS) entry which is preliminary data.</text>
</comment>